<dbReference type="Proteomes" id="UP000192727">
    <property type="component" value="Chromosome"/>
</dbReference>
<evidence type="ECO:0000313" key="2">
    <source>
        <dbReference type="EMBL" id="ARF66660.1"/>
    </source>
</evidence>
<dbReference type="EMBL" id="CP020557">
    <property type="protein sequence ID" value="ARF69706.1"/>
    <property type="molecule type" value="Genomic_DNA"/>
</dbReference>
<dbReference type="RefSeq" id="WP_083038135.1">
    <property type="nucleotide sequence ID" value="NZ_CP020557.1"/>
</dbReference>
<evidence type="ECO:0000313" key="4">
    <source>
        <dbReference type="EMBL" id="ARF69706.1"/>
    </source>
</evidence>
<dbReference type="SUPFAM" id="SSF69279">
    <property type="entry name" value="Phage tail proteins"/>
    <property type="match status" value="1"/>
</dbReference>
<name>A0A1V0UPG9_9BACL</name>
<dbReference type="Pfam" id="PF24032">
    <property type="entry name" value="YQBQ"/>
    <property type="match status" value="1"/>
</dbReference>
<dbReference type="AlphaFoldDB" id="A0A1V0UPG9"/>
<dbReference type="EMBL" id="CP020557">
    <property type="protein sequence ID" value="ARF66660.1"/>
    <property type="molecule type" value="Genomic_DNA"/>
</dbReference>
<accession>A0A1V0UPG9</accession>
<evidence type="ECO:0000313" key="3">
    <source>
        <dbReference type="EMBL" id="ARF67027.1"/>
    </source>
</evidence>
<dbReference type="InterPro" id="IPR056937">
    <property type="entry name" value="YqbQ/XkdQ"/>
</dbReference>
<gene>
    <name evidence="2" type="ORF">B7C51_00855</name>
    <name evidence="3" type="ORF">B7C51_03200</name>
    <name evidence="4" type="ORF">B7C51_20495</name>
</gene>
<proteinExistence type="predicted"/>
<protein>
    <recommendedName>
        <fullName evidence="1">YqbQ/XkdQ domain-containing protein</fullName>
    </recommendedName>
</protein>
<feature type="domain" description="YqbQ/XkdQ" evidence="1">
    <location>
        <begin position="28"/>
        <end position="325"/>
    </location>
</feature>
<reference evidence="3 5" key="1">
    <citation type="submission" date="2017-03" db="EMBL/GenBank/DDBJ databases">
        <title>Paenibacillus larvae genome sequencing.</title>
        <authorList>
            <person name="Dingman D.W."/>
        </authorList>
    </citation>
    <scope>NUCLEOTIDE SEQUENCE [LARGE SCALE GENOMIC DNA]</scope>
    <source>
        <strain evidence="3 5">SAG 10367</strain>
    </source>
</reference>
<evidence type="ECO:0000313" key="5">
    <source>
        <dbReference type="Proteomes" id="UP000192727"/>
    </source>
</evidence>
<evidence type="ECO:0000259" key="1">
    <source>
        <dbReference type="Pfam" id="PF24032"/>
    </source>
</evidence>
<organism evidence="3 5">
    <name type="scientific">Paenibacillus larvae subsp. pulvifaciens</name>
    <dbReference type="NCBI Taxonomy" id="1477"/>
    <lineage>
        <taxon>Bacteria</taxon>
        <taxon>Bacillati</taxon>
        <taxon>Bacillota</taxon>
        <taxon>Bacilli</taxon>
        <taxon>Bacillales</taxon>
        <taxon>Paenibacillaceae</taxon>
        <taxon>Paenibacillus</taxon>
    </lineage>
</organism>
<dbReference type="EMBL" id="CP020557">
    <property type="protein sequence ID" value="ARF67027.1"/>
    <property type="molecule type" value="Genomic_DNA"/>
</dbReference>
<sequence length="327" mass="37548">MKKSVKEILMDSKKRGIIWEISELVTEITYKTSRIGKPAELSISCIKKGLYQNAIFGFENGDVVRFRMNGVNLFYGYIFKISSGADEQVTLTCYDQTRYLNSNDTYVFKGVTATDVIRRIAGDLQLSVGTLADTGYVLPPMAEDDKKLMDIICKALDTTLIATHRNYVLFDDFGSLTLKNINDMRVDAVIGDKSLMTDYDYERSIDGETYNRVKVVQDNKETKRRDVYIAQDSANIARWGRLQLFRKVDEKLNSAQAQEIMNNLIELHNREQRKIRIDAIGDLRIRAGCFIPIVIKELEIKQYFLIDECTHKFEGEDHTMTLDLKVI</sequence>